<dbReference type="Pfam" id="PF00294">
    <property type="entry name" value="PfkB"/>
    <property type="match status" value="1"/>
</dbReference>
<dbReference type="PANTHER" id="PTHR43320:SF3">
    <property type="entry name" value="CARBOHYDRATE KINASE PFKB DOMAIN-CONTAINING PROTEIN"/>
    <property type="match status" value="1"/>
</dbReference>
<evidence type="ECO:0000256" key="2">
    <source>
        <dbReference type="ARBA" id="ARBA00022679"/>
    </source>
</evidence>
<evidence type="ECO:0000313" key="5">
    <source>
        <dbReference type="EMBL" id="SUS05782.1"/>
    </source>
</evidence>
<evidence type="ECO:0000259" key="4">
    <source>
        <dbReference type="Pfam" id="PF00294"/>
    </source>
</evidence>
<comment type="similarity">
    <text evidence="1">Belongs to the carbohydrate kinase PfkB family.</text>
</comment>
<dbReference type="Gene3D" id="3.30.1110.10">
    <property type="match status" value="1"/>
</dbReference>
<organism evidence="5">
    <name type="scientific">metagenome</name>
    <dbReference type="NCBI Taxonomy" id="256318"/>
    <lineage>
        <taxon>unclassified sequences</taxon>
        <taxon>metagenomes</taxon>
    </lineage>
</organism>
<proteinExistence type="inferred from homology"/>
<dbReference type="Gene3D" id="3.40.1190.20">
    <property type="match status" value="1"/>
</dbReference>
<dbReference type="PROSITE" id="PS00584">
    <property type="entry name" value="PFKB_KINASES_2"/>
    <property type="match status" value="1"/>
</dbReference>
<dbReference type="CDD" id="cd01168">
    <property type="entry name" value="adenosine_kinase"/>
    <property type="match status" value="1"/>
</dbReference>
<gene>
    <name evidence="5" type="ORF">DF3PB_2100003</name>
</gene>
<dbReference type="PANTHER" id="PTHR43320">
    <property type="entry name" value="SUGAR KINASE"/>
    <property type="match status" value="1"/>
</dbReference>
<feature type="domain" description="Carbohydrate kinase PfkB" evidence="4">
    <location>
        <begin position="57"/>
        <end position="319"/>
    </location>
</feature>
<dbReference type="InterPro" id="IPR002173">
    <property type="entry name" value="Carboh/pur_kinase_PfkB_CS"/>
</dbReference>
<dbReference type="EMBL" id="UIDG01000125">
    <property type="protein sequence ID" value="SUS05782.1"/>
    <property type="molecule type" value="Genomic_DNA"/>
</dbReference>
<dbReference type="InterPro" id="IPR011611">
    <property type="entry name" value="PfkB_dom"/>
</dbReference>
<name>A0A380TBK6_9ZZZZ</name>
<sequence>MANTLYDVLGIGNAIVDVLAHSEDAFLERAGLAKGTMRLIDAETAEALYAAMGPAVEVSGGSAANTIAALASLGGSGAFVGKVRDDQLGTIFRHDIVSTGITFVTPPAADGPPTGRCLILVTPDAQRTMQTCLGASALLTPDDVDPAMVAAARVTYLEGYLWDQPGAREAFVKAATVAHAAGHWVALSLSDPFCVDRHRADFIALVDHHIDILFANEDEIVSLYQVHAFDAALQRVRHHCDIAALTRSEKGSVVVAGDEVHVVDAEPVEPVIDSTGAGDAYAAGFLYGLTRGVRLETCARIGGIAAAEVLSHFGARAETPLAELVRRTLG</sequence>
<dbReference type="InterPro" id="IPR029056">
    <property type="entry name" value="Ribokinase-like"/>
</dbReference>
<keyword evidence="2" id="KW-0808">Transferase</keyword>
<evidence type="ECO:0000256" key="1">
    <source>
        <dbReference type="ARBA" id="ARBA00010688"/>
    </source>
</evidence>
<dbReference type="GO" id="GO:0016301">
    <property type="term" value="F:kinase activity"/>
    <property type="evidence" value="ECO:0007669"/>
    <property type="project" value="UniProtKB-KW"/>
</dbReference>
<protein>
    <submittedName>
        <fullName evidence="5">Putative carbohydrate/purine kinase</fullName>
    </submittedName>
</protein>
<dbReference type="InterPro" id="IPR052700">
    <property type="entry name" value="Carb_kinase_PfkB-like"/>
</dbReference>
<evidence type="ECO:0000256" key="3">
    <source>
        <dbReference type="ARBA" id="ARBA00022777"/>
    </source>
</evidence>
<dbReference type="SUPFAM" id="SSF53613">
    <property type="entry name" value="Ribokinase-like"/>
    <property type="match status" value="1"/>
</dbReference>
<dbReference type="AlphaFoldDB" id="A0A380TBK6"/>
<keyword evidence="3 5" id="KW-0418">Kinase</keyword>
<accession>A0A380TBK6</accession>
<reference evidence="5" key="1">
    <citation type="submission" date="2018-07" db="EMBL/GenBank/DDBJ databases">
        <authorList>
            <person name="Quirk P.G."/>
            <person name="Krulwich T.A."/>
        </authorList>
    </citation>
    <scope>NUCLEOTIDE SEQUENCE</scope>
</reference>